<gene>
    <name evidence="1" type="ORF">G9U52_15595</name>
</gene>
<sequence length="122" mass="13792">MRLIRIRVEWTIKEESTHPPYREGPKGRCPLDSHFGRETVVCSGRFRPYGTRLTWVPWMGRGTVCARGAFVPAGHCLGWAICEIRRGQDPERDLVRLATLVPAGHCLAVELGGGAWKNNYFE</sequence>
<protein>
    <submittedName>
        <fullName evidence="1">Uncharacterized protein</fullName>
    </submittedName>
</protein>
<evidence type="ECO:0000313" key="1">
    <source>
        <dbReference type="EMBL" id="NHN31262.1"/>
    </source>
</evidence>
<evidence type="ECO:0000313" key="2">
    <source>
        <dbReference type="Proteomes" id="UP001165962"/>
    </source>
</evidence>
<comment type="caution">
    <text evidence="1">The sequence shown here is derived from an EMBL/GenBank/DDBJ whole genome shotgun (WGS) entry which is preliminary data.</text>
</comment>
<name>A0ABX0J577_9BACL</name>
<accession>A0ABX0J577</accession>
<dbReference type="EMBL" id="JAAOIW010000005">
    <property type="protein sequence ID" value="NHN31262.1"/>
    <property type="molecule type" value="Genomic_DNA"/>
</dbReference>
<dbReference type="Proteomes" id="UP001165962">
    <property type="component" value="Unassembled WGS sequence"/>
</dbReference>
<organism evidence="1 2">
    <name type="scientific">Paenibacillus agricola</name>
    <dbReference type="NCBI Taxonomy" id="2716264"/>
    <lineage>
        <taxon>Bacteria</taxon>
        <taxon>Bacillati</taxon>
        <taxon>Bacillota</taxon>
        <taxon>Bacilli</taxon>
        <taxon>Bacillales</taxon>
        <taxon>Paenibacillaceae</taxon>
        <taxon>Paenibacillus</taxon>
    </lineage>
</organism>
<reference evidence="1" key="1">
    <citation type="submission" date="2020-03" db="EMBL/GenBank/DDBJ databases">
        <title>Draft sequencing of Paenibacilllus sp. S3N08.</title>
        <authorList>
            <person name="Kim D.-U."/>
        </authorList>
    </citation>
    <scope>NUCLEOTIDE SEQUENCE</scope>
    <source>
        <strain evidence="1">S3N08</strain>
    </source>
</reference>
<dbReference type="RefSeq" id="WP_166151120.1">
    <property type="nucleotide sequence ID" value="NZ_JAAOIW010000005.1"/>
</dbReference>
<proteinExistence type="predicted"/>
<keyword evidence="2" id="KW-1185">Reference proteome</keyword>